<dbReference type="OrthoDB" id="5917471at2759"/>
<sequence length="201" mass="22783">MPTVDCDKPNCSQLEAFFVPSFNALMIETFSFTDNYFLLAGLRTHKIVIRRVGNECYITQSGTPVEDCFQSPVVETETEESEDDVMQCKFSKMLTKLINFQSAAESDDAHDAVYEPPQSSPLTDSFDGELNNFNPLATETTMENRDVRNEREKTNRKSILTLLNLLRYFVNNDVTMDEIKEKILEEVSNLLGSKEGGTHSL</sequence>
<name>A0A0V0ZJ65_9BILA</name>
<evidence type="ECO:0000313" key="3">
    <source>
        <dbReference type="Proteomes" id="UP000054783"/>
    </source>
</evidence>
<proteinExistence type="predicted"/>
<keyword evidence="3" id="KW-1185">Reference proteome</keyword>
<accession>A0A0V0ZJ65</accession>
<organism evidence="2 3">
    <name type="scientific">Trichinella patagoniensis</name>
    <dbReference type="NCBI Taxonomy" id="990121"/>
    <lineage>
        <taxon>Eukaryota</taxon>
        <taxon>Metazoa</taxon>
        <taxon>Ecdysozoa</taxon>
        <taxon>Nematoda</taxon>
        <taxon>Enoplea</taxon>
        <taxon>Dorylaimia</taxon>
        <taxon>Trichinellida</taxon>
        <taxon>Trichinellidae</taxon>
        <taxon>Trichinella</taxon>
    </lineage>
</organism>
<gene>
    <name evidence="2" type="ORF">T12_14084</name>
</gene>
<evidence type="ECO:0000256" key="1">
    <source>
        <dbReference type="SAM" id="MobiDB-lite"/>
    </source>
</evidence>
<evidence type="ECO:0000313" key="2">
    <source>
        <dbReference type="EMBL" id="KRY12332.1"/>
    </source>
</evidence>
<reference evidence="2 3" key="1">
    <citation type="submission" date="2015-01" db="EMBL/GenBank/DDBJ databases">
        <title>Evolution of Trichinella species and genotypes.</title>
        <authorList>
            <person name="Korhonen P.K."/>
            <person name="Edoardo P."/>
            <person name="Giuseppe L.R."/>
            <person name="Gasser R.B."/>
        </authorList>
    </citation>
    <scope>NUCLEOTIDE SEQUENCE [LARGE SCALE GENOMIC DNA]</scope>
    <source>
        <strain evidence="2">ISS2496</strain>
    </source>
</reference>
<comment type="caution">
    <text evidence="2">The sequence shown here is derived from an EMBL/GenBank/DDBJ whole genome shotgun (WGS) entry which is preliminary data.</text>
</comment>
<feature type="compositionally biased region" description="Polar residues" evidence="1">
    <location>
        <begin position="131"/>
        <end position="141"/>
    </location>
</feature>
<feature type="region of interest" description="Disordered" evidence="1">
    <location>
        <begin position="108"/>
        <end position="153"/>
    </location>
</feature>
<feature type="compositionally biased region" description="Basic and acidic residues" evidence="1">
    <location>
        <begin position="142"/>
        <end position="153"/>
    </location>
</feature>
<dbReference type="AlphaFoldDB" id="A0A0V0ZJ65"/>
<protein>
    <submittedName>
        <fullName evidence="2">Uncharacterized protein</fullName>
    </submittedName>
</protein>
<dbReference type="EMBL" id="JYDQ01000167">
    <property type="protein sequence ID" value="KRY12332.1"/>
    <property type="molecule type" value="Genomic_DNA"/>
</dbReference>
<dbReference type="Proteomes" id="UP000054783">
    <property type="component" value="Unassembled WGS sequence"/>
</dbReference>